<dbReference type="EMBL" id="JAABOA010001411">
    <property type="protein sequence ID" value="KAF9581605.1"/>
    <property type="molecule type" value="Genomic_DNA"/>
</dbReference>
<reference evidence="1" key="1">
    <citation type="journal article" date="2020" name="Fungal Divers.">
        <title>Resolving the Mortierellaceae phylogeny through synthesis of multi-gene phylogenetics and phylogenomics.</title>
        <authorList>
            <person name="Vandepol N."/>
            <person name="Liber J."/>
            <person name="Desiro A."/>
            <person name="Na H."/>
            <person name="Kennedy M."/>
            <person name="Barry K."/>
            <person name="Grigoriev I.V."/>
            <person name="Miller A.N."/>
            <person name="O'Donnell K."/>
            <person name="Stajich J.E."/>
            <person name="Bonito G."/>
        </authorList>
    </citation>
    <scope>NUCLEOTIDE SEQUENCE</scope>
    <source>
        <strain evidence="1">KOD1015</strain>
    </source>
</reference>
<gene>
    <name evidence="1" type="ORF">BGW38_001324</name>
</gene>
<dbReference type="OrthoDB" id="17798at2759"/>
<proteinExistence type="predicted"/>
<evidence type="ECO:0000313" key="2">
    <source>
        <dbReference type="Proteomes" id="UP000780801"/>
    </source>
</evidence>
<protein>
    <submittedName>
        <fullName evidence="1">Uncharacterized protein</fullName>
    </submittedName>
</protein>
<name>A0A9P6KEC0_9FUNG</name>
<comment type="caution">
    <text evidence="1">The sequence shown here is derived from an EMBL/GenBank/DDBJ whole genome shotgun (WGS) entry which is preliminary data.</text>
</comment>
<accession>A0A9P6KEC0</accession>
<sequence>MLSAASSRDPSSQGHRLLEQYALEPERRKDMVEGIPFGTSDYYLYQLRLRSQRLQDSSTPVTAEEIDEALKFLRTVEDSNRLNSSELDKYRKQFALLGYTVKPELLHKELNFNPHNMDLSDTLPSLDTNDDSPAPENVCDVLPTSLDQTLLQPETLTKKILDALENNRDYSTYIPATLWPHLLAQPEMESILLEKITVEKSRNLLANFHLMPSPSSLKIIGRTEDNRVDELIVKWIDRLFSAKAFRFDNAPFLSKLTNAQLEKLLVLSPELLNDEGFVGQLEKRITPRPFTNERDKESQKEWISRMIEFVERLSPKFNRHKLSVYQMSLVFDLDQGVMDREKFMRYIAIPRLDEVYSKALSQQTKSAVDLRSHAPLNYWSNRVQTASSAKDTEILKEYLMHFLIMDKSPAAFEQFFEVGFLHPLFGTAMLTAGDPDIEKWSRYLAKEDARALVTLTYQSLLEFSPSNPATFLPSDPVVFKLRVKNMKSIHVRVFEVKTLEYLLQYGSEPAGQSLNLDGLSPNWEHTIEVDSVPLKIEDVTVNLPELANRRGAFVMDVIGDGQNITSYFTKGYHDFVERRTVAGHVLTIIDENQQMVTDNCSPEQDGDILIPYRKEYSTETNYIYIIQDGFATRRPFMYKSEAYNMDLMCHVEHESLIAGSTAKILLKPIVRLQPASVTCPVSLLQQVTLEVEYTDSSHTTSKSSIADFKLDDTEWSVYDFRVPENLVSLRLELRAKIKSVSAGELVDLSAEYRDSYNSPTVDSSVTVEHRHQTHSVQVHGEVLPSLRKCDTGYQILLVGKNGERRPKVPVHLMINHPLAIQTVTVYLCSDKNGLVHLGPLKGAVSVNCVSAGQMWTLSEHNKTVYPSTIRGFENEPINLPVGEDNEEFIRSISFFSQVSDSASQCVTMDDLTANVKLQYGLLSIHNLKAGYYNLKIGDSSVEITIFSASNSSNSISPELRDYNLASNPMVEIPDSAKHPLYMPPVATNLTNQSVDIQVCNWTPLTRVSVIATRFVPYQTILSDMEALPSDAPWLMRKAELTKTSFRTGRVLSEEYQYVLNRKSQKNHWAGNFLSKPSLLLAPWAHADTTMSEQKMADEDRTVVTETTARGFGSGYAARSANYSGAFGSMHSDSRTVPSFLAHPSVVLANLEVDQTTGLLSIPFEQLKGTIFLQIVVTDGTQALQRTFSLPATEALVLETRDLRFKSALDYRNHYIGEREGVPLDPKKLNIASTSSSSVQQESASIALATSGSSTSSIRVISSVSELYDLMSTVLQADADKTLRKFDFIKSWSTLSNSSKEEKYASWSCHELNLFLFKKDRAFFDATVAPFIKNKLVRSFLDDYLIGVSLEKYTDLRSLDALTCLEKCLLAQRISRMKSVILQWFKARVFNRKVANDVKLFRTIMKSAPLEDFPEFDDLPKKKAKKKSTSLDNSLYQVDEDCLDSFECCEAIVEIESYPQDSLDLLLMDSCYRSSIVIDEQVETSLPPGAVRVQAGCSPASLSYSPSSPSPVTSMGGSSRRVSRVASVLNSRSAQMAFAQTMSVPPPPPSAAITRAEQIVRQQFKPVDLTKEMAETYYYERRDFRKEDKSTPNAFWLDYLEWDEAHSGSFLSQNFLANAGSFTDAMATLALMDVEFTPKDVLVTRSADRNLVVSSRSPAVVFHSSTKVVEDVLVDGSVIVTQQYFLVLERDEYDPKLGLTVRRYLKPGTKLRPLESYGVHTVVMNSTPYPKRLQLECQLPTGAIAIYGELVPEHDINLGAHGKFEYEYQFYFPAEGDYSHYPAHVSDYDNIVAYSGPTALHVRTIEPEGQVSDQADEAATWNYVFSHGSQERVLEKLSKSVSLESIPVEILIPRLYRDKEFLIKVTDILRDRGEFNQRIWGVSLVQSNKQLLKEYIANQDIVHSVPEWFTSPLLTCRPELLNQIRSSFHYLEYFPLINAR</sequence>
<feature type="non-terminal residue" evidence="1">
    <location>
        <position position="1"/>
    </location>
</feature>
<evidence type="ECO:0000313" key="1">
    <source>
        <dbReference type="EMBL" id="KAF9581605.1"/>
    </source>
</evidence>
<organism evidence="1 2">
    <name type="scientific">Lunasporangiospora selenospora</name>
    <dbReference type="NCBI Taxonomy" id="979761"/>
    <lineage>
        <taxon>Eukaryota</taxon>
        <taxon>Fungi</taxon>
        <taxon>Fungi incertae sedis</taxon>
        <taxon>Mucoromycota</taxon>
        <taxon>Mortierellomycotina</taxon>
        <taxon>Mortierellomycetes</taxon>
        <taxon>Mortierellales</taxon>
        <taxon>Mortierellaceae</taxon>
        <taxon>Lunasporangiospora</taxon>
    </lineage>
</organism>
<keyword evidence="2" id="KW-1185">Reference proteome</keyword>
<dbReference type="Proteomes" id="UP000780801">
    <property type="component" value="Unassembled WGS sequence"/>
</dbReference>